<gene>
    <name evidence="1" type="ORF">LCGC14_2157940</name>
</gene>
<name>A0A0F9GPP3_9ZZZZ</name>
<protein>
    <submittedName>
        <fullName evidence="1">Uncharacterized protein</fullName>
    </submittedName>
</protein>
<organism evidence="1">
    <name type="scientific">marine sediment metagenome</name>
    <dbReference type="NCBI Taxonomy" id="412755"/>
    <lineage>
        <taxon>unclassified sequences</taxon>
        <taxon>metagenomes</taxon>
        <taxon>ecological metagenomes</taxon>
    </lineage>
</organism>
<accession>A0A0F9GPP3</accession>
<reference evidence="1" key="1">
    <citation type="journal article" date="2015" name="Nature">
        <title>Complex archaea that bridge the gap between prokaryotes and eukaryotes.</title>
        <authorList>
            <person name="Spang A."/>
            <person name="Saw J.H."/>
            <person name="Jorgensen S.L."/>
            <person name="Zaremba-Niedzwiedzka K."/>
            <person name="Martijn J."/>
            <person name="Lind A.E."/>
            <person name="van Eijk R."/>
            <person name="Schleper C."/>
            <person name="Guy L."/>
            <person name="Ettema T.J."/>
        </authorList>
    </citation>
    <scope>NUCLEOTIDE SEQUENCE</scope>
</reference>
<dbReference type="EMBL" id="LAZR01027628">
    <property type="protein sequence ID" value="KKL65142.1"/>
    <property type="molecule type" value="Genomic_DNA"/>
</dbReference>
<comment type="caution">
    <text evidence="1">The sequence shown here is derived from an EMBL/GenBank/DDBJ whole genome shotgun (WGS) entry which is preliminary data.</text>
</comment>
<evidence type="ECO:0000313" key="1">
    <source>
        <dbReference type="EMBL" id="KKL65142.1"/>
    </source>
</evidence>
<proteinExistence type="predicted"/>
<dbReference type="AlphaFoldDB" id="A0A0F9GPP3"/>
<sequence length="58" mass="6667">MIQVTTEELLAIIGRQAVELELIKRQMEQLQFMLEKIKKSKDEAKNGAVPEEVEQIPT</sequence>